<comment type="caution">
    <text evidence="2">The sequence shown here is derived from an EMBL/GenBank/DDBJ whole genome shotgun (WGS) entry which is preliminary data.</text>
</comment>
<feature type="transmembrane region" description="Helical" evidence="1">
    <location>
        <begin position="62"/>
        <end position="84"/>
    </location>
</feature>
<dbReference type="Proteomes" id="UP001054945">
    <property type="component" value="Unassembled WGS sequence"/>
</dbReference>
<evidence type="ECO:0000313" key="3">
    <source>
        <dbReference type="Proteomes" id="UP001054945"/>
    </source>
</evidence>
<dbReference type="AlphaFoldDB" id="A0AAV4XA21"/>
<dbReference type="EMBL" id="BPLR01017415">
    <property type="protein sequence ID" value="GIY91434.1"/>
    <property type="molecule type" value="Genomic_DNA"/>
</dbReference>
<protein>
    <submittedName>
        <fullName evidence="2">Uncharacterized protein</fullName>
    </submittedName>
</protein>
<keyword evidence="3" id="KW-1185">Reference proteome</keyword>
<proteinExistence type="predicted"/>
<organism evidence="2 3">
    <name type="scientific">Caerostris extrusa</name>
    <name type="common">Bark spider</name>
    <name type="synonym">Caerostris bankana</name>
    <dbReference type="NCBI Taxonomy" id="172846"/>
    <lineage>
        <taxon>Eukaryota</taxon>
        <taxon>Metazoa</taxon>
        <taxon>Ecdysozoa</taxon>
        <taxon>Arthropoda</taxon>
        <taxon>Chelicerata</taxon>
        <taxon>Arachnida</taxon>
        <taxon>Araneae</taxon>
        <taxon>Araneomorphae</taxon>
        <taxon>Entelegynae</taxon>
        <taxon>Araneoidea</taxon>
        <taxon>Araneidae</taxon>
        <taxon>Caerostris</taxon>
    </lineage>
</organism>
<evidence type="ECO:0000313" key="2">
    <source>
        <dbReference type="EMBL" id="GIY91434.1"/>
    </source>
</evidence>
<keyword evidence="1" id="KW-0472">Membrane</keyword>
<keyword evidence="1" id="KW-0812">Transmembrane</keyword>
<sequence>MGKGRTKTNQSIAIYQKWLCPVRQHIPCVRAKAHEGSKDICPSVRSLRENLHFKWCYFGGDYAGVSSAFAFLGMPLMCGILCIANAGRKTGWFFFSFLQSVWCLLRE</sequence>
<accession>A0AAV4XA21</accession>
<evidence type="ECO:0000256" key="1">
    <source>
        <dbReference type="SAM" id="Phobius"/>
    </source>
</evidence>
<reference evidence="2 3" key="1">
    <citation type="submission" date="2021-06" db="EMBL/GenBank/DDBJ databases">
        <title>Caerostris extrusa draft genome.</title>
        <authorList>
            <person name="Kono N."/>
            <person name="Arakawa K."/>
        </authorList>
    </citation>
    <scope>NUCLEOTIDE SEQUENCE [LARGE SCALE GENOMIC DNA]</scope>
</reference>
<name>A0AAV4XA21_CAEEX</name>
<gene>
    <name evidence="2" type="ORF">CEXT_394781</name>
</gene>
<keyword evidence="1" id="KW-1133">Transmembrane helix</keyword>